<accession>A0AA96ENW0</accession>
<evidence type="ECO:0000313" key="1">
    <source>
        <dbReference type="EMBL" id="WNL50528.1"/>
    </source>
</evidence>
<sequence>MSSVSQLSVGEFIHVPKKTVWDMTFSSDDEPEDSDEFWTWVYTSDGRKKKTLQSFKGIK</sequence>
<gene>
    <name evidence="1" type="ORF">MarDSR_489</name>
</gene>
<proteinExistence type="predicted"/>
<protein>
    <submittedName>
        <fullName evidence="1">Uncharacterized protein</fullName>
    </submittedName>
</protein>
<reference evidence="1" key="1">
    <citation type="submission" date="2023-07" db="EMBL/GenBank/DDBJ databases">
        <authorList>
            <person name="Xia Y."/>
        </authorList>
    </citation>
    <scope>NUCLEOTIDE SEQUENCE</scope>
    <source>
        <strain evidence="1">E</strain>
    </source>
</reference>
<organism evidence="1">
    <name type="scientific">Marseillevirus sp</name>
    <dbReference type="NCBI Taxonomy" id="2809551"/>
    <lineage>
        <taxon>Viruses</taxon>
        <taxon>Varidnaviria</taxon>
        <taxon>Bamfordvirae</taxon>
        <taxon>Nucleocytoviricota</taxon>
        <taxon>Megaviricetes</taxon>
        <taxon>Pimascovirales</taxon>
        <taxon>Pimascovirales incertae sedis</taxon>
        <taxon>Marseilleviridae</taxon>
        <taxon>Marseillevirus</taxon>
    </lineage>
</organism>
<dbReference type="EMBL" id="OR343189">
    <property type="protein sequence ID" value="WNL50528.1"/>
    <property type="molecule type" value="Genomic_DNA"/>
</dbReference>
<name>A0AA96ENW0_9VIRU</name>